<evidence type="ECO:0000259" key="1">
    <source>
        <dbReference type="Pfam" id="PF05699"/>
    </source>
</evidence>
<evidence type="ECO:0000313" key="2">
    <source>
        <dbReference type="EMBL" id="CAF4668932.1"/>
    </source>
</evidence>
<feature type="domain" description="HAT C-terminal dimerisation" evidence="1">
    <location>
        <begin position="55"/>
        <end position="105"/>
    </location>
</feature>
<dbReference type="GO" id="GO:0046983">
    <property type="term" value="F:protein dimerization activity"/>
    <property type="evidence" value="ECO:0007669"/>
    <property type="project" value="InterPro"/>
</dbReference>
<dbReference type="InterPro" id="IPR008906">
    <property type="entry name" value="HATC_C_dom"/>
</dbReference>
<proteinExistence type="predicted"/>
<dbReference type="AlphaFoldDB" id="A0A821GL15"/>
<dbReference type="SUPFAM" id="SSF53098">
    <property type="entry name" value="Ribonuclease H-like"/>
    <property type="match status" value="1"/>
</dbReference>
<organism evidence="2 3">
    <name type="scientific">Rotaria socialis</name>
    <dbReference type="NCBI Taxonomy" id="392032"/>
    <lineage>
        <taxon>Eukaryota</taxon>
        <taxon>Metazoa</taxon>
        <taxon>Spiralia</taxon>
        <taxon>Gnathifera</taxon>
        <taxon>Rotifera</taxon>
        <taxon>Eurotatoria</taxon>
        <taxon>Bdelloidea</taxon>
        <taxon>Philodinida</taxon>
        <taxon>Philodinidae</taxon>
        <taxon>Rotaria</taxon>
    </lineage>
</organism>
<reference evidence="2" key="1">
    <citation type="submission" date="2021-02" db="EMBL/GenBank/DDBJ databases">
        <authorList>
            <person name="Nowell W R."/>
        </authorList>
    </citation>
    <scope>NUCLEOTIDE SEQUENCE</scope>
</reference>
<comment type="caution">
    <text evidence="2">The sequence shown here is derived from an EMBL/GenBank/DDBJ whole genome shotgun (WGS) entry which is preliminary data.</text>
</comment>
<gene>
    <name evidence="2" type="ORF">QYT958_LOCUS15937</name>
</gene>
<evidence type="ECO:0000313" key="3">
    <source>
        <dbReference type="Proteomes" id="UP000663848"/>
    </source>
</evidence>
<feature type="non-terminal residue" evidence="2">
    <location>
        <position position="1"/>
    </location>
</feature>
<dbReference type="PANTHER" id="PTHR46880">
    <property type="entry name" value="RAS-ASSOCIATING DOMAIN-CONTAINING PROTEIN"/>
    <property type="match status" value="1"/>
</dbReference>
<protein>
    <recommendedName>
        <fullName evidence="1">HAT C-terminal dimerisation domain-containing protein</fullName>
    </recommendedName>
</protein>
<accession>A0A821GL15</accession>
<dbReference type="Pfam" id="PF05699">
    <property type="entry name" value="Dimer_Tnp_hAT"/>
    <property type="match status" value="1"/>
</dbReference>
<dbReference type="PANTHER" id="PTHR46880:SF5">
    <property type="entry name" value="DUF4371 DOMAIN-CONTAINING PROTEIN"/>
    <property type="match status" value="1"/>
</dbReference>
<dbReference type="InterPro" id="IPR012337">
    <property type="entry name" value="RNaseH-like_sf"/>
</dbReference>
<dbReference type="Proteomes" id="UP000663848">
    <property type="component" value="Unassembled WGS sequence"/>
</dbReference>
<name>A0A821GL15_9BILA</name>
<sequence length="136" mass="16065">EIHTIQQHYSNDFDESIIYEWRTFRTYLLTKKKGGKLMTQREVCTKLVQDGMLKDIYPQLSLAAEIFLIAPISTATVERDFSTMNRVLTKLRNRLTTEHVDQLMRISIEGVDTLNEDMKEEIINYWKKVKPRRLAV</sequence>
<dbReference type="EMBL" id="CAJOBR010002263">
    <property type="protein sequence ID" value="CAF4668932.1"/>
    <property type="molecule type" value="Genomic_DNA"/>
</dbReference>